<organism evidence="1 2">
    <name type="scientific">Leifsonia poae</name>
    <dbReference type="NCBI Taxonomy" id="110933"/>
    <lineage>
        <taxon>Bacteria</taxon>
        <taxon>Bacillati</taxon>
        <taxon>Actinomycetota</taxon>
        <taxon>Actinomycetes</taxon>
        <taxon>Micrococcales</taxon>
        <taxon>Microbacteriaceae</taxon>
        <taxon>Leifsonia</taxon>
    </lineage>
</organism>
<protein>
    <recommendedName>
        <fullName evidence="3">Alcohol dehydrogenase</fullName>
    </recommendedName>
</protein>
<dbReference type="EMBL" id="BSEN01000009">
    <property type="protein sequence ID" value="GLJ76538.1"/>
    <property type="molecule type" value="Genomic_DNA"/>
</dbReference>
<sequence length="55" mass="6057">MPRLGPVSATELVAQRALPAQAFVTHKFTFDDVEDAYDVFGNAAEHDALKVLIRN</sequence>
<name>A0A9W6HB09_9MICO</name>
<accession>A0A9W6HB09</accession>
<reference evidence="1" key="1">
    <citation type="journal article" date="2014" name="Int. J. Syst. Evol. Microbiol.">
        <title>Complete genome sequence of Corynebacterium casei LMG S-19264T (=DSM 44701T), isolated from a smear-ripened cheese.</title>
        <authorList>
            <consortium name="US DOE Joint Genome Institute (JGI-PGF)"/>
            <person name="Walter F."/>
            <person name="Albersmeier A."/>
            <person name="Kalinowski J."/>
            <person name="Ruckert C."/>
        </authorList>
    </citation>
    <scope>NUCLEOTIDE SEQUENCE</scope>
    <source>
        <strain evidence="1">VKM Ac-1401</strain>
    </source>
</reference>
<comment type="caution">
    <text evidence="1">The sequence shown here is derived from an EMBL/GenBank/DDBJ whole genome shotgun (WGS) entry which is preliminary data.</text>
</comment>
<gene>
    <name evidence="1" type="ORF">GCM10017584_21120</name>
</gene>
<keyword evidence="2" id="KW-1185">Reference proteome</keyword>
<dbReference type="AlphaFoldDB" id="A0A9W6HB09"/>
<reference evidence="1" key="2">
    <citation type="submission" date="2023-01" db="EMBL/GenBank/DDBJ databases">
        <authorList>
            <person name="Sun Q."/>
            <person name="Evtushenko L."/>
        </authorList>
    </citation>
    <scope>NUCLEOTIDE SEQUENCE</scope>
    <source>
        <strain evidence="1">VKM Ac-1401</strain>
    </source>
</reference>
<evidence type="ECO:0008006" key="3">
    <source>
        <dbReference type="Google" id="ProtNLM"/>
    </source>
</evidence>
<dbReference type="Gene3D" id="3.90.180.10">
    <property type="entry name" value="Medium-chain alcohol dehydrogenases, catalytic domain"/>
    <property type="match status" value="1"/>
</dbReference>
<evidence type="ECO:0000313" key="2">
    <source>
        <dbReference type="Proteomes" id="UP001142372"/>
    </source>
</evidence>
<proteinExistence type="predicted"/>
<evidence type="ECO:0000313" key="1">
    <source>
        <dbReference type="EMBL" id="GLJ76538.1"/>
    </source>
</evidence>
<dbReference type="Proteomes" id="UP001142372">
    <property type="component" value="Unassembled WGS sequence"/>
</dbReference>